<name>A0ABQ3VSD0_9CHLR</name>
<dbReference type="PANTHER" id="PTHR30050">
    <property type="entry name" value="CHROMOSOMAL REPLICATION INITIATOR PROTEIN DNAA"/>
    <property type="match status" value="1"/>
</dbReference>
<dbReference type="PROSITE" id="PS51257">
    <property type="entry name" value="PROKAR_LIPOPROTEIN"/>
    <property type="match status" value="1"/>
</dbReference>
<organism evidence="2 3">
    <name type="scientific">Dictyobacter formicarum</name>
    <dbReference type="NCBI Taxonomy" id="2778368"/>
    <lineage>
        <taxon>Bacteria</taxon>
        <taxon>Bacillati</taxon>
        <taxon>Chloroflexota</taxon>
        <taxon>Ktedonobacteria</taxon>
        <taxon>Ktedonobacterales</taxon>
        <taxon>Dictyobacteraceae</taxon>
        <taxon>Dictyobacter</taxon>
    </lineage>
</organism>
<proteinExistence type="predicted"/>
<evidence type="ECO:0000259" key="1">
    <source>
        <dbReference type="Pfam" id="PF01695"/>
    </source>
</evidence>
<feature type="domain" description="IstB-like ATP-binding" evidence="1">
    <location>
        <begin position="16"/>
        <end position="118"/>
    </location>
</feature>
<reference evidence="2 3" key="1">
    <citation type="journal article" date="2021" name="Int. J. Syst. Evol. Microbiol.">
        <title>Reticulibacter mediterranei gen. nov., sp. nov., within the new family Reticulibacteraceae fam. nov., and Ktedonospora formicarum gen. nov., sp. nov., Ktedonobacter robiniae sp. nov., Dictyobacter formicarum sp. nov. and Dictyobacter arantiisoli sp. nov., belonging to the class Ktedonobacteria.</title>
        <authorList>
            <person name="Yabe S."/>
            <person name="Zheng Y."/>
            <person name="Wang C.M."/>
            <person name="Sakai Y."/>
            <person name="Abe K."/>
            <person name="Yokota A."/>
            <person name="Donadio S."/>
            <person name="Cavaletti L."/>
            <person name="Monciardini P."/>
        </authorList>
    </citation>
    <scope>NUCLEOTIDE SEQUENCE [LARGE SCALE GENOMIC DNA]</scope>
    <source>
        <strain evidence="2 3">SOSP1-9</strain>
    </source>
</reference>
<gene>
    <name evidence="2" type="ORF">KSZ_66150</name>
</gene>
<protein>
    <recommendedName>
        <fullName evidence="1">IstB-like ATP-binding domain-containing protein</fullName>
    </recommendedName>
</protein>
<dbReference type="Pfam" id="PF01695">
    <property type="entry name" value="IstB_IS21"/>
    <property type="match status" value="1"/>
</dbReference>
<evidence type="ECO:0000313" key="2">
    <source>
        <dbReference type="EMBL" id="GHO88609.1"/>
    </source>
</evidence>
<sequence>MKPNTAMYQGARRLPYTHVATGLGMAACRQGRRVRFYGAASVVNELLMAQKELRLTRMLGQLRKLDVLILDELGFIPFTKDGAHLLFQMCSELYEKVSIIITTNVRFADWNSVFGESNTARYPTL</sequence>
<dbReference type="InterPro" id="IPR002611">
    <property type="entry name" value="IstB_ATP-bd"/>
</dbReference>
<dbReference type="SUPFAM" id="SSF52540">
    <property type="entry name" value="P-loop containing nucleoside triphosphate hydrolases"/>
    <property type="match status" value="1"/>
</dbReference>
<dbReference type="RefSeq" id="WP_201366165.1">
    <property type="nucleotide sequence ID" value="NZ_BNJJ01000025.1"/>
</dbReference>
<comment type="caution">
    <text evidence="2">The sequence shown here is derived from an EMBL/GenBank/DDBJ whole genome shotgun (WGS) entry which is preliminary data.</text>
</comment>
<evidence type="ECO:0000313" key="3">
    <source>
        <dbReference type="Proteomes" id="UP000635565"/>
    </source>
</evidence>
<dbReference type="Gene3D" id="3.40.50.300">
    <property type="entry name" value="P-loop containing nucleotide triphosphate hydrolases"/>
    <property type="match status" value="1"/>
</dbReference>
<dbReference type="PANTHER" id="PTHR30050:SF4">
    <property type="entry name" value="ATP-BINDING PROTEIN RV3427C IN INSERTION SEQUENCE-RELATED"/>
    <property type="match status" value="1"/>
</dbReference>
<dbReference type="InterPro" id="IPR027417">
    <property type="entry name" value="P-loop_NTPase"/>
</dbReference>
<dbReference type="Proteomes" id="UP000635565">
    <property type="component" value="Unassembled WGS sequence"/>
</dbReference>
<accession>A0ABQ3VSD0</accession>
<keyword evidence="3" id="KW-1185">Reference proteome</keyword>
<dbReference type="EMBL" id="BNJJ01000025">
    <property type="protein sequence ID" value="GHO88609.1"/>
    <property type="molecule type" value="Genomic_DNA"/>
</dbReference>